<proteinExistence type="predicted"/>
<reference evidence="1" key="1">
    <citation type="submission" date="2011-05" db="EMBL/GenBank/DDBJ databases">
        <authorList>
            <person name="Kuske C.R."/>
            <person name="Challacombe J.F."/>
            <person name="Siddaramappa S."/>
            <person name="Petersen J.M."/>
            <person name="Bruce D.C."/>
        </authorList>
    </citation>
    <scope>NUCLEOTIDE SEQUENCE</scope>
    <source>
        <strain evidence="1">TX077308</strain>
    </source>
</reference>
<sequence>MLDLDTLDKDIFECEKRVQDGRGCESTLEMLLKIRDDLKTATEEEWSAYNELVEHLPNENEDPILIILKGQLLIERKVRKFINSRLPNPDALQKQTFSAAQCIAIAESMCLDQEEPVWLWKQIKELNAIRNKLAHTLNDENIDKRINSFVSTVNNVQKLNSKSIVGAIARLYGMLKGLCELSESDEFKLYK</sequence>
<keyword evidence="2" id="KW-1185">Reference proteome</keyword>
<dbReference type="EMBL" id="CP002872">
    <property type="protein sequence ID" value="AEI36736.1"/>
    <property type="molecule type" value="Genomic_DNA"/>
</dbReference>
<accession>A0ABM5MC25</accession>
<dbReference type="RefSeq" id="WP_013923564.1">
    <property type="nucleotide sequence ID" value="NC_015696.1"/>
</dbReference>
<protein>
    <recommendedName>
        <fullName evidence="3">RiboL-PSP-HEPN domain-containing protein</fullName>
    </recommendedName>
</protein>
<dbReference type="Proteomes" id="UP000000490">
    <property type="component" value="Chromosome"/>
</dbReference>
<evidence type="ECO:0000313" key="2">
    <source>
        <dbReference type="Proteomes" id="UP000000490"/>
    </source>
</evidence>
<gene>
    <name evidence="1" type="ordered locus">F7308_1812</name>
</gene>
<evidence type="ECO:0000313" key="1">
    <source>
        <dbReference type="EMBL" id="AEI36736.1"/>
    </source>
</evidence>
<organism evidence="1 2">
    <name type="scientific">Francisella salina</name>
    <dbReference type="NCBI Taxonomy" id="573569"/>
    <lineage>
        <taxon>Bacteria</taxon>
        <taxon>Pseudomonadati</taxon>
        <taxon>Pseudomonadota</taxon>
        <taxon>Gammaproteobacteria</taxon>
        <taxon>Thiotrichales</taxon>
        <taxon>Francisellaceae</taxon>
        <taxon>Francisella</taxon>
    </lineage>
</organism>
<evidence type="ECO:0008006" key="3">
    <source>
        <dbReference type="Google" id="ProtNLM"/>
    </source>
</evidence>
<name>A0ABM5MC25_FRAST</name>